<reference evidence="2 3" key="2">
    <citation type="submission" date="2018-06" db="EMBL/GenBank/DDBJ databases">
        <title>Metagenomic assembly of (sub)arctic Cyanobacteria and their associated microbiome from non-axenic cultures.</title>
        <authorList>
            <person name="Baurain D."/>
        </authorList>
    </citation>
    <scope>NUCLEOTIDE SEQUENCE [LARGE SCALE GENOMIC DNA]</scope>
    <source>
        <strain evidence="2">ULC027bin1</strain>
    </source>
</reference>
<sequence length="81" mass="9074">MTPEHEIESDSFDRGIIPAETQARMDREGENYKHTASDEEPDTESIDVTAGQTVSNEGLANNYAIEPEMYIDEPGDLKDQQ</sequence>
<name>A0A2W4WSU7_9CYAN</name>
<dbReference type="Proteomes" id="UP000249794">
    <property type="component" value="Unassembled WGS sequence"/>
</dbReference>
<reference evidence="3" key="1">
    <citation type="submission" date="2018-04" db="EMBL/GenBank/DDBJ databases">
        <authorList>
            <person name="Cornet L."/>
        </authorList>
    </citation>
    <scope>NUCLEOTIDE SEQUENCE [LARGE SCALE GENOMIC DNA]</scope>
</reference>
<organism evidence="2 3">
    <name type="scientific">Phormidesmis priestleyi</name>
    <dbReference type="NCBI Taxonomy" id="268141"/>
    <lineage>
        <taxon>Bacteria</taxon>
        <taxon>Bacillati</taxon>
        <taxon>Cyanobacteriota</taxon>
        <taxon>Cyanophyceae</taxon>
        <taxon>Leptolyngbyales</taxon>
        <taxon>Leptolyngbyaceae</taxon>
        <taxon>Phormidesmis</taxon>
    </lineage>
</organism>
<evidence type="ECO:0000313" key="2">
    <source>
        <dbReference type="EMBL" id="PZO46267.1"/>
    </source>
</evidence>
<gene>
    <name evidence="2" type="ORF">DCF15_20525</name>
</gene>
<feature type="compositionally biased region" description="Basic and acidic residues" evidence="1">
    <location>
        <begin position="23"/>
        <end position="37"/>
    </location>
</feature>
<feature type="region of interest" description="Disordered" evidence="1">
    <location>
        <begin position="1"/>
        <end position="47"/>
    </location>
</feature>
<dbReference type="EMBL" id="QBMP01000317">
    <property type="protein sequence ID" value="PZO46267.1"/>
    <property type="molecule type" value="Genomic_DNA"/>
</dbReference>
<feature type="compositionally biased region" description="Basic and acidic residues" evidence="1">
    <location>
        <begin position="1"/>
        <end position="13"/>
    </location>
</feature>
<accession>A0A2W4WSU7</accession>
<dbReference type="AlphaFoldDB" id="A0A2W4WSU7"/>
<proteinExistence type="predicted"/>
<comment type="caution">
    <text evidence="2">The sequence shown here is derived from an EMBL/GenBank/DDBJ whole genome shotgun (WGS) entry which is preliminary data.</text>
</comment>
<protein>
    <submittedName>
        <fullName evidence="2">Uncharacterized protein</fullName>
    </submittedName>
</protein>
<evidence type="ECO:0000313" key="3">
    <source>
        <dbReference type="Proteomes" id="UP000249794"/>
    </source>
</evidence>
<evidence type="ECO:0000256" key="1">
    <source>
        <dbReference type="SAM" id="MobiDB-lite"/>
    </source>
</evidence>